<feature type="non-terminal residue" evidence="2">
    <location>
        <position position="268"/>
    </location>
</feature>
<dbReference type="Gene3D" id="3.40.50.300">
    <property type="entry name" value="P-loop containing nucleotide triphosphate hydrolases"/>
    <property type="match status" value="1"/>
</dbReference>
<name>A0A382KBM8_9ZZZZ</name>
<dbReference type="GO" id="GO:0005794">
    <property type="term" value="C:Golgi apparatus"/>
    <property type="evidence" value="ECO:0007669"/>
    <property type="project" value="TreeGrafter"/>
</dbReference>
<dbReference type="InterPro" id="IPR026634">
    <property type="entry name" value="TPST-like"/>
</dbReference>
<protein>
    <recommendedName>
        <fullName evidence="3">Sulfotransferase domain-containing protein</fullName>
    </recommendedName>
</protein>
<evidence type="ECO:0000313" key="2">
    <source>
        <dbReference type="EMBL" id="SVC20131.1"/>
    </source>
</evidence>
<evidence type="ECO:0008006" key="3">
    <source>
        <dbReference type="Google" id="ProtNLM"/>
    </source>
</evidence>
<dbReference type="InterPro" id="IPR027417">
    <property type="entry name" value="P-loop_NTPase"/>
</dbReference>
<dbReference type="PANTHER" id="PTHR12788">
    <property type="entry name" value="PROTEIN-TYROSINE SULFOTRANSFERASE 2"/>
    <property type="match status" value="1"/>
</dbReference>
<proteinExistence type="predicted"/>
<dbReference type="EMBL" id="UINC01078753">
    <property type="protein sequence ID" value="SVC20131.1"/>
    <property type="molecule type" value="Genomic_DNA"/>
</dbReference>
<gene>
    <name evidence="2" type="ORF">METZ01_LOCUS272985</name>
</gene>
<keyword evidence="1" id="KW-0808">Transferase</keyword>
<dbReference type="Pfam" id="PF13469">
    <property type="entry name" value="Sulfotransfer_3"/>
    <property type="match status" value="1"/>
</dbReference>
<dbReference type="AlphaFoldDB" id="A0A382KBM8"/>
<sequence>MTLKTITCVVMGPVKSGTTLMISLMDSHKDLSLFPMEVKFLTHWFERLSYKQPTYTDLNEFFLKESKIRLMNNNLKDRADIMNSGRIDFSGFNYSVFKDEMGQAAIRTKGVEIRGAELFQKFMLDIHETLDALCGKNGRKVIVSKEGNHGAKYLNQIRDIYPRSKFIVIVRDPRDIFASFKAIAEKKKAGLESPSFKEKITPCRFINGNKGKNIYAYNELAKKYKGSENFCFVRYEDLTSNTAREMTVVAKFLGVKFTNELISPTNLG</sequence>
<evidence type="ECO:0000256" key="1">
    <source>
        <dbReference type="ARBA" id="ARBA00022679"/>
    </source>
</evidence>
<dbReference type="SUPFAM" id="SSF52540">
    <property type="entry name" value="P-loop containing nucleoside triphosphate hydrolases"/>
    <property type="match status" value="1"/>
</dbReference>
<accession>A0A382KBM8</accession>
<dbReference type="PANTHER" id="PTHR12788:SF10">
    <property type="entry name" value="PROTEIN-TYROSINE SULFOTRANSFERASE"/>
    <property type="match status" value="1"/>
</dbReference>
<dbReference type="GO" id="GO:0008476">
    <property type="term" value="F:protein-tyrosine sulfotransferase activity"/>
    <property type="evidence" value="ECO:0007669"/>
    <property type="project" value="InterPro"/>
</dbReference>
<organism evidence="2">
    <name type="scientific">marine metagenome</name>
    <dbReference type="NCBI Taxonomy" id="408172"/>
    <lineage>
        <taxon>unclassified sequences</taxon>
        <taxon>metagenomes</taxon>
        <taxon>ecological metagenomes</taxon>
    </lineage>
</organism>
<reference evidence="2" key="1">
    <citation type="submission" date="2018-05" db="EMBL/GenBank/DDBJ databases">
        <authorList>
            <person name="Lanie J.A."/>
            <person name="Ng W.-L."/>
            <person name="Kazmierczak K.M."/>
            <person name="Andrzejewski T.M."/>
            <person name="Davidsen T.M."/>
            <person name="Wayne K.J."/>
            <person name="Tettelin H."/>
            <person name="Glass J.I."/>
            <person name="Rusch D."/>
            <person name="Podicherti R."/>
            <person name="Tsui H.-C.T."/>
            <person name="Winkler M.E."/>
        </authorList>
    </citation>
    <scope>NUCLEOTIDE SEQUENCE</scope>
</reference>